<name>X1F884_9ZZZZ</name>
<feature type="non-terminal residue" evidence="2">
    <location>
        <position position="1"/>
    </location>
</feature>
<evidence type="ECO:0000313" key="2">
    <source>
        <dbReference type="EMBL" id="GAH25599.1"/>
    </source>
</evidence>
<gene>
    <name evidence="2" type="ORF">S03H2_02489</name>
</gene>
<sequence length="134" mass="14722">AKKPPPSKSKAKPKPKAPSTGSLVAVWANGMKNHNLSLTKSARGKVAGVLKRLWDNSQPGRQAQLVDAIGQWFATKRKDFGIELFEMKINGGDTELLTSRGSTRREIEEYARQLEANGRPEDAKLVRAQLEAAK</sequence>
<dbReference type="EMBL" id="BARU01000836">
    <property type="protein sequence ID" value="GAH25599.1"/>
    <property type="molecule type" value="Genomic_DNA"/>
</dbReference>
<protein>
    <submittedName>
        <fullName evidence="2">Uncharacterized protein</fullName>
    </submittedName>
</protein>
<feature type="region of interest" description="Disordered" evidence="1">
    <location>
        <begin position="1"/>
        <end position="21"/>
    </location>
</feature>
<accession>X1F884</accession>
<comment type="caution">
    <text evidence="2">The sequence shown here is derived from an EMBL/GenBank/DDBJ whole genome shotgun (WGS) entry which is preliminary data.</text>
</comment>
<feature type="compositionally biased region" description="Basic residues" evidence="1">
    <location>
        <begin position="1"/>
        <end position="15"/>
    </location>
</feature>
<organism evidence="2">
    <name type="scientific">marine sediment metagenome</name>
    <dbReference type="NCBI Taxonomy" id="412755"/>
    <lineage>
        <taxon>unclassified sequences</taxon>
        <taxon>metagenomes</taxon>
        <taxon>ecological metagenomes</taxon>
    </lineage>
</organism>
<proteinExistence type="predicted"/>
<dbReference type="AlphaFoldDB" id="X1F884"/>
<evidence type="ECO:0000256" key="1">
    <source>
        <dbReference type="SAM" id="MobiDB-lite"/>
    </source>
</evidence>
<reference evidence="2" key="1">
    <citation type="journal article" date="2014" name="Front. Microbiol.">
        <title>High frequency of phylogenetically diverse reductive dehalogenase-homologous genes in deep subseafloor sedimentary metagenomes.</title>
        <authorList>
            <person name="Kawai M."/>
            <person name="Futagami T."/>
            <person name="Toyoda A."/>
            <person name="Takaki Y."/>
            <person name="Nishi S."/>
            <person name="Hori S."/>
            <person name="Arai W."/>
            <person name="Tsubouchi T."/>
            <person name="Morono Y."/>
            <person name="Uchiyama I."/>
            <person name="Ito T."/>
            <person name="Fujiyama A."/>
            <person name="Inagaki F."/>
            <person name="Takami H."/>
        </authorList>
    </citation>
    <scope>NUCLEOTIDE SEQUENCE</scope>
    <source>
        <strain evidence="2">Expedition CK06-06</strain>
    </source>
</reference>